<dbReference type="EMBL" id="JOJR01001045">
    <property type="protein sequence ID" value="RCN32693.1"/>
    <property type="molecule type" value="Genomic_DNA"/>
</dbReference>
<dbReference type="Gene3D" id="3.40.50.300">
    <property type="entry name" value="P-loop containing nucleotide triphosphate hydrolases"/>
    <property type="match status" value="1"/>
</dbReference>
<name>A0A368FKM0_ANCCA</name>
<protein>
    <recommendedName>
        <fullName evidence="3">ABC transporter domain-containing protein</fullName>
    </recommendedName>
</protein>
<dbReference type="PANTHER" id="PTHR43394:SF1">
    <property type="entry name" value="ATP-BINDING CASSETTE SUB-FAMILY B MEMBER 10, MITOCHONDRIAL"/>
    <property type="match status" value="1"/>
</dbReference>
<keyword evidence="2" id="KW-1185">Reference proteome</keyword>
<dbReference type="STRING" id="29170.A0A368FKM0"/>
<dbReference type="GO" id="GO:0090374">
    <property type="term" value="P:oligopeptide export from mitochondrion"/>
    <property type="evidence" value="ECO:0007669"/>
    <property type="project" value="TreeGrafter"/>
</dbReference>
<dbReference type="Proteomes" id="UP000252519">
    <property type="component" value="Unassembled WGS sequence"/>
</dbReference>
<dbReference type="InterPro" id="IPR027417">
    <property type="entry name" value="P-loop_NTPase"/>
</dbReference>
<accession>A0A368FKM0</accession>
<organism evidence="1 2">
    <name type="scientific">Ancylostoma caninum</name>
    <name type="common">Dog hookworm</name>
    <dbReference type="NCBI Taxonomy" id="29170"/>
    <lineage>
        <taxon>Eukaryota</taxon>
        <taxon>Metazoa</taxon>
        <taxon>Ecdysozoa</taxon>
        <taxon>Nematoda</taxon>
        <taxon>Chromadorea</taxon>
        <taxon>Rhabditida</taxon>
        <taxon>Rhabditina</taxon>
        <taxon>Rhabditomorpha</taxon>
        <taxon>Strongyloidea</taxon>
        <taxon>Ancylostomatidae</taxon>
        <taxon>Ancylostomatinae</taxon>
        <taxon>Ancylostoma</taxon>
    </lineage>
</organism>
<evidence type="ECO:0000313" key="1">
    <source>
        <dbReference type="EMBL" id="RCN32693.1"/>
    </source>
</evidence>
<sequence>MITDGSVTPHCCILLHQVLGPNGLLHGKTRILVTHRLSYVKRADEIVVLGDGQIIEIGRYDDLMKKCGVFAKFAGEYSSKSKEEEEDSGIDDVSSLENICAIQISPTS</sequence>
<dbReference type="OrthoDB" id="6500128at2759"/>
<dbReference type="SUPFAM" id="SSF52540">
    <property type="entry name" value="P-loop containing nucleoside triphosphate hydrolases"/>
    <property type="match status" value="1"/>
</dbReference>
<evidence type="ECO:0000313" key="2">
    <source>
        <dbReference type="Proteomes" id="UP000252519"/>
    </source>
</evidence>
<dbReference type="AlphaFoldDB" id="A0A368FKM0"/>
<dbReference type="GO" id="GO:0015421">
    <property type="term" value="F:ABC-type oligopeptide transporter activity"/>
    <property type="evidence" value="ECO:0007669"/>
    <property type="project" value="TreeGrafter"/>
</dbReference>
<dbReference type="PANTHER" id="PTHR43394">
    <property type="entry name" value="ATP-DEPENDENT PERMEASE MDL1, MITOCHONDRIAL"/>
    <property type="match status" value="1"/>
</dbReference>
<proteinExistence type="predicted"/>
<comment type="caution">
    <text evidence="1">The sequence shown here is derived from an EMBL/GenBank/DDBJ whole genome shotgun (WGS) entry which is preliminary data.</text>
</comment>
<evidence type="ECO:0008006" key="3">
    <source>
        <dbReference type="Google" id="ProtNLM"/>
    </source>
</evidence>
<gene>
    <name evidence="1" type="ORF">ANCCAN_21498</name>
</gene>
<dbReference type="InterPro" id="IPR039421">
    <property type="entry name" value="Type_1_exporter"/>
</dbReference>
<reference evidence="1 2" key="1">
    <citation type="submission" date="2014-10" db="EMBL/GenBank/DDBJ databases">
        <title>Draft genome of the hookworm Ancylostoma caninum.</title>
        <authorList>
            <person name="Mitreva M."/>
        </authorList>
    </citation>
    <scope>NUCLEOTIDE SEQUENCE [LARGE SCALE GENOMIC DNA]</scope>
    <source>
        <strain evidence="1 2">Baltimore</strain>
    </source>
</reference>
<dbReference type="GO" id="GO:0005743">
    <property type="term" value="C:mitochondrial inner membrane"/>
    <property type="evidence" value="ECO:0007669"/>
    <property type="project" value="TreeGrafter"/>
</dbReference>